<reference evidence="2 3" key="1">
    <citation type="journal article" date="2024" name="Int. J. Syst. Evol. Microbiol.">
        <title>Lacrimispora brassicae sp. nov. isolated from fermented cabbage, and proposal of Clostridium indicum Gundawar et al. 2019 and Clostridium methoxybenzovorans Mechichi et al. 1999 as heterotypic synonyms of Lacrimispora amygdalina (Parshina et al. 2003) Haas and Blanchard 2020 and Lacrimispora indolis (McClung and McCoy 1957) Haas and Blanchard 2020, respectively.</title>
        <authorList>
            <person name="Kobayashi H."/>
            <person name="Tanizawa Y."/>
            <person name="Sakamoto M."/>
            <person name="Ohkuma M."/>
            <person name="Tohno M."/>
        </authorList>
    </citation>
    <scope>NUCLEOTIDE SEQUENCE [LARGE SCALE GENOMIC DNA]</scope>
    <source>
        <strain evidence="2 3">DSM 12857</strain>
    </source>
</reference>
<protein>
    <recommendedName>
        <fullName evidence="1">Transposase IS66 C-terminal domain-containing protein</fullName>
    </recommendedName>
</protein>
<accession>A0ABQ5M0I3</accession>
<keyword evidence="3" id="KW-1185">Reference proteome</keyword>
<evidence type="ECO:0000313" key="3">
    <source>
        <dbReference type="Proteomes" id="UP001419084"/>
    </source>
</evidence>
<dbReference type="RefSeq" id="WP_375340379.1">
    <property type="nucleotide sequence ID" value="NZ_BRPJ01000007.1"/>
</dbReference>
<feature type="domain" description="Transposase IS66 C-terminal" evidence="1">
    <location>
        <begin position="10"/>
        <end position="45"/>
    </location>
</feature>
<evidence type="ECO:0000259" key="1">
    <source>
        <dbReference type="Pfam" id="PF13817"/>
    </source>
</evidence>
<name>A0ABQ5M0I3_9FIRM</name>
<dbReference type="EMBL" id="BRPJ01000007">
    <property type="protein sequence ID" value="GLB28463.1"/>
    <property type="molecule type" value="Genomic_DNA"/>
</dbReference>
<evidence type="ECO:0000313" key="2">
    <source>
        <dbReference type="EMBL" id="GLB28463.1"/>
    </source>
</evidence>
<dbReference type="InterPro" id="IPR039552">
    <property type="entry name" value="IS66_C"/>
</dbReference>
<sequence>MRRRKLYGVIQTAIANNLKPLYYLEYIFEQIQKKDNLQIEDILPWSDKIPDICKKNATK</sequence>
<gene>
    <name evidence="2" type="ORF">LAD12857_03860</name>
</gene>
<proteinExistence type="predicted"/>
<organism evidence="2 3">
    <name type="scientific">Lacrimispora amygdalina</name>
    <dbReference type="NCBI Taxonomy" id="253257"/>
    <lineage>
        <taxon>Bacteria</taxon>
        <taxon>Bacillati</taxon>
        <taxon>Bacillota</taxon>
        <taxon>Clostridia</taxon>
        <taxon>Lachnospirales</taxon>
        <taxon>Lachnospiraceae</taxon>
        <taxon>Lacrimispora</taxon>
    </lineage>
</organism>
<comment type="caution">
    <text evidence="2">The sequence shown here is derived from an EMBL/GenBank/DDBJ whole genome shotgun (WGS) entry which is preliminary data.</text>
</comment>
<dbReference type="Pfam" id="PF13817">
    <property type="entry name" value="DDE_Tnp_IS66_C"/>
    <property type="match status" value="1"/>
</dbReference>
<dbReference type="Proteomes" id="UP001419084">
    <property type="component" value="Unassembled WGS sequence"/>
</dbReference>